<accession>A0A9D7XR86</accession>
<gene>
    <name evidence="3" type="ORF">IPP15_15765</name>
</gene>
<keyword evidence="1" id="KW-0472">Membrane</keyword>
<keyword evidence="3" id="KW-0418">Kinase</keyword>
<proteinExistence type="predicted"/>
<dbReference type="InterPro" id="IPR013783">
    <property type="entry name" value="Ig-like_fold"/>
</dbReference>
<dbReference type="EMBL" id="JADKGY010000025">
    <property type="protein sequence ID" value="MBK9983801.1"/>
    <property type="molecule type" value="Genomic_DNA"/>
</dbReference>
<dbReference type="Pfam" id="PF06580">
    <property type="entry name" value="His_kinase"/>
    <property type="match status" value="1"/>
</dbReference>
<dbReference type="Gene3D" id="2.130.10.10">
    <property type="entry name" value="YVTN repeat-like/Quinoprotein amine dehydrogenase"/>
    <property type="match status" value="2"/>
</dbReference>
<keyword evidence="1" id="KW-1133">Transmembrane helix</keyword>
<evidence type="ECO:0000313" key="3">
    <source>
        <dbReference type="EMBL" id="MBK9983801.1"/>
    </source>
</evidence>
<dbReference type="Proteomes" id="UP000808337">
    <property type="component" value="Unassembled WGS sequence"/>
</dbReference>
<feature type="transmembrane region" description="Helical" evidence="1">
    <location>
        <begin position="734"/>
        <end position="755"/>
    </location>
</feature>
<sequence>MTECNVVYCDKEGKIWTVHNNGVISCYDGQSFTAYPPEVTDHYTAGAWFFEDRVGIWVISSEHSIALYTKGKWAHWNTPIFSVACIDRETNQIVGLEKSGNLFNFDTTKMEWILQAKAPALPPMTIYFLTPSLNEDKYLLQIFRGDTSRIPLQAFTSSSLINPVWTETPDLMHAAFFCTSGVINAFERKEKIHQYEYRSTNFIIPIPSDNISFYQIFALGDRMLMYHSTPLPNGTNREVTVYVSDHDNHFYQLARFYSPHRTLNFTLDHSGHLWVSSQGGLMRIDPAIIQCYEGHPNMVASLNVINEDDRGRIWFGGYSDGLCYFDGHNVNPAPSYASHFKRFLPGSYRDVNGNMAFWTEDYSLVTYSSGLWSKQHSNFNRAHTSLGYFFFNLDQQHIAAGFMNHGIGITQLPLKYNSNWNFISKGKGMLLDNVLTISSDAKDRLWVGRPSQGVAVYDIKSDTAQTWLRQTDLNFNYGMVSSITDHKGRLWMGCSDGLRVVTSPSTFEMFADDLNSVAYKIDMAEAGNTQVEFLEEFKNFIVFGNFAGYGFIDLQSMETAPDKPRIFFYPTKDFGGAAKQNAVFADTKGFLWFGQDKGATRIDLSKFNFDTLPVHIIIDSLVIGSTRINLQQDLKTLNITPTKKLPTLKRYVEIFLHSSFTGLLNDNVGFQYRMLNNKVQDTTWSHYAKTNKITFSYMPPGNNRIQIRAIKNNQVSDVTTLDLYIPFALSESPWFWISSIAVLSIIGAILSFLFYRQQLRMKVYQINLSEQRREKEQFQIRAIASSLNPHFIKNSLNWAQTRFRSDPKVVTVINELSSNISTIFNRSREGQAFHSLKDEFELVKNYISIQQATYGQFLDITFPDAATIEQFKNIFVPLMQIQIHVENAIEHGIRNRTGAHLLDIALEDEKDYVHLTITDDGIGRKGAIELGSHGTQQGTMMLKSLYDIFNQYNDYKFSSTYEDLPLTDPVTGLKVGTRVHILIPKHFEYQNHENNTIFHS</sequence>
<name>A0A9D7XR86_9BACT</name>
<feature type="domain" description="Signal transduction histidine kinase internal region" evidence="2">
    <location>
        <begin position="779"/>
        <end position="856"/>
    </location>
</feature>
<evidence type="ECO:0000313" key="4">
    <source>
        <dbReference type="Proteomes" id="UP000808337"/>
    </source>
</evidence>
<evidence type="ECO:0000256" key="1">
    <source>
        <dbReference type="SAM" id="Phobius"/>
    </source>
</evidence>
<dbReference type="SUPFAM" id="SSF55874">
    <property type="entry name" value="ATPase domain of HSP90 chaperone/DNA topoisomerase II/histidine kinase"/>
    <property type="match status" value="1"/>
</dbReference>
<evidence type="ECO:0000259" key="2">
    <source>
        <dbReference type="Pfam" id="PF06580"/>
    </source>
</evidence>
<dbReference type="PANTHER" id="PTHR34220">
    <property type="entry name" value="SENSOR HISTIDINE KINASE YPDA"/>
    <property type="match status" value="1"/>
</dbReference>
<protein>
    <submittedName>
        <fullName evidence="3">Histidine kinase</fullName>
    </submittedName>
</protein>
<dbReference type="PANTHER" id="PTHR34220:SF7">
    <property type="entry name" value="SENSOR HISTIDINE KINASE YPDA"/>
    <property type="match status" value="1"/>
</dbReference>
<dbReference type="Gene3D" id="3.30.565.10">
    <property type="entry name" value="Histidine kinase-like ATPase, C-terminal domain"/>
    <property type="match status" value="1"/>
</dbReference>
<dbReference type="GO" id="GO:0016020">
    <property type="term" value="C:membrane"/>
    <property type="evidence" value="ECO:0007669"/>
    <property type="project" value="InterPro"/>
</dbReference>
<keyword evidence="3" id="KW-0808">Transferase</keyword>
<organism evidence="3 4">
    <name type="scientific">Candidatus Opimibacter skivensis</name>
    <dbReference type="NCBI Taxonomy" id="2982028"/>
    <lineage>
        <taxon>Bacteria</taxon>
        <taxon>Pseudomonadati</taxon>
        <taxon>Bacteroidota</taxon>
        <taxon>Saprospiria</taxon>
        <taxon>Saprospirales</taxon>
        <taxon>Saprospiraceae</taxon>
        <taxon>Candidatus Opimibacter</taxon>
    </lineage>
</organism>
<reference evidence="3 4" key="1">
    <citation type="submission" date="2020-10" db="EMBL/GenBank/DDBJ databases">
        <title>Connecting structure to function with the recovery of over 1000 high-quality activated sludge metagenome-assembled genomes encoding full-length rRNA genes using long-read sequencing.</title>
        <authorList>
            <person name="Singleton C.M."/>
            <person name="Petriglieri F."/>
            <person name="Kristensen J.M."/>
            <person name="Kirkegaard R.H."/>
            <person name="Michaelsen T.Y."/>
            <person name="Andersen M.H."/>
            <person name="Karst S.M."/>
            <person name="Dueholm M.S."/>
            <person name="Nielsen P.H."/>
            <person name="Albertsen M."/>
        </authorList>
    </citation>
    <scope>NUCLEOTIDE SEQUENCE [LARGE SCALE GENOMIC DNA]</scope>
    <source>
        <strain evidence="3">Ribe_18-Q3-R11-54_MAXAC.273</strain>
    </source>
</reference>
<keyword evidence="1" id="KW-0812">Transmembrane</keyword>
<dbReference type="AlphaFoldDB" id="A0A9D7XR86"/>
<comment type="caution">
    <text evidence="3">The sequence shown here is derived from an EMBL/GenBank/DDBJ whole genome shotgun (WGS) entry which is preliminary data.</text>
</comment>
<dbReference type="InterPro" id="IPR036890">
    <property type="entry name" value="HATPase_C_sf"/>
</dbReference>
<dbReference type="SUPFAM" id="SSF63829">
    <property type="entry name" value="Calcium-dependent phosphotriesterase"/>
    <property type="match status" value="1"/>
</dbReference>
<dbReference type="GO" id="GO:0000155">
    <property type="term" value="F:phosphorelay sensor kinase activity"/>
    <property type="evidence" value="ECO:0007669"/>
    <property type="project" value="InterPro"/>
</dbReference>
<dbReference type="Gene3D" id="2.60.40.10">
    <property type="entry name" value="Immunoglobulins"/>
    <property type="match status" value="1"/>
</dbReference>
<dbReference type="InterPro" id="IPR010559">
    <property type="entry name" value="Sig_transdc_His_kin_internal"/>
</dbReference>
<dbReference type="InterPro" id="IPR015943">
    <property type="entry name" value="WD40/YVTN_repeat-like_dom_sf"/>
</dbReference>
<dbReference type="InterPro" id="IPR050640">
    <property type="entry name" value="Bact_2-comp_sensor_kinase"/>
</dbReference>